<sequence length="218" mass="23938">MKYGTGIKAIPYKGKRQSGLWWKIAVAVVLVGVLCFGVLEGLVLAGGRTHVAEGEGAPEVMVIFGCKVEPWGAPSQLLQDRLDTALSYLKEHTELTVVVSGGQGKDEPMSEAQCMYEYLTANGVDGARIVQEDRSHNTWENVQYTLELFHSGTVPSTGKVLLVSNAFHLARIELLWDRAWDGTLTVSTLAAPSSHFPSKVKMYLREPLALAKSFLFDR</sequence>
<proteinExistence type="predicted"/>
<keyword evidence="1" id="KW-0472">Membrane</keyword>
<dbReference type="Proteomes" id="UP000823868">
    <property type="component" value="Unassembled WGS sequence"/>
</dbReference>
<gene>
    <name evidence="3" type="ORF">H9841_02960</name>
</gene>
<dbReference type="Pfam" id="PF02698">
    <property type="entry name" value="DUF218"/>
    <property type="match status" value="1"/>
</dbReference>
<name>A0A9D1YAK0_9FIRM</name>
<evidence type="ECO:0000313" key="3">
    <source>
        <dbReference type="EMBL" id="HIY20846.1"/>
    </source>
</evidence>
<dbReference type="CDD" id="cd06259">
    <property type="entry name" value="YdcF-like"/>
    <property type="match status" value="1"/>
</dbReference>
<evidence type="ECO:0000256" key="1">
    <source>
        <dbReference type="SAM" id="Phobius"/>
    </source>
</evidence>
<dbReference type="PANTHER" id="PTHR30336">
    <property type="entry name" value="INNER MEMBRANE PROTEIN, PROBABLE PERMEASE"/>
    <property type="match status" value="1"/>
</dbReference>
<dbReference type="AlphaFoldDB" id="A0A9D1YAK0"/>
<accession>A0A9D1YAK0</accession>
<dbReference type="GO" id="GO:0005886">
    <property type="term" value="C:plasma membrane"/>
    <property type="evidence" value="ECO:0007669"/>
    <property type="project" value="TreeGrafter"/>
</dbReference>
<reference evidence="3" key="2">
    <citation type="submission" date="2021-04" db="EMBL/GenBank/DDBJ databases">
        <authorList>
            <person name="Gilroy R."/>
        </authorList>
    </citation>
    <scope>NUCLEOTIDE SEQUENCE</scope>
    <source>
        <strain evidence="3">ChiBcec16_6824</strain>
    </source>
</reference>
<dbReference type="InterPro" id="IPR003848">
    <property type="entry name" value="DUF218"/>
</dbReference>
<reference evidence="3" key="1">
    <citation type="journal article" date="2021" name="PeerJ">
        <title>Extensive microbial diversity within the chicken gut microbiome revealed by metagenomics and culture.</title>
        <authorList>
            <person name="Gilroy R."/>
            <person name="Ravi A."/>
            <person name="Getino M."/>
            <person name="Pursley I."/>
            <person name="Horton D.L."/>
            <person name="Alikhan N.F."/>
            <person name="Baker D."/>
            <person name="Gharbi K."/>
            <person name="Hall N."/>
            <person name="Watson M."/>
            <person name="Adriaenssens E.M."/>
            <person name="Foster-Nyarko E."/>
            <person name="Jarju S."/>
            <person name="Secka A."/>
            <person name="Antonio M."/>
            <person name="Oren A."/>
            <person name="Chaudhuri R.R."/>
            <person name="La Ragione R."/>
            <person name="Hildebrand F."/>
            <person name="Pallen M.J."/>
        </authorList>
    </citation>
    <scope>NUCLEOTIDE SEQUENCE</scope>
    <source>
        <strain evidence="3">ChiBcec16_6824</strain>
    </source>
</reference>
<evidence type="ECO:0000259" key="2">
    <source>
        <dbReference type="Pfam" id="PF02698"/>
    </source>
</evidence>
<feature type="domain" description="DUF218" evidence="2">
    <location>
        <begin position="60"/>
        <end position="206"/>
    </location>
</feature>
<protein>
    <submittedName>
        <fullName evidence="3">YdcF family protein</fullName>
    </submittedName>
</protein>
<dbReference type="EMBL" id="DXDX01000057">
    <property type="protein sequence ID" value="HIY20846.1"/>
    <property type="molecule type" value="Genomic_DNA"/>
</dbReference>
<feature type="transmembrane region" description="Helical" evidence="1">
    <location>
        <begin position="20"/>
        <end position="39"/>
    </location>
</feature>
<dbReference type="InterPro" id="IPR051599">
    <property type="entry name" value="Cell_Envelope_Assoc"/>
</dbReference>
<dbReference type="PANTHER" id="PTHR30336:SF4">
    <property type="entry name" value="ENVELOPE BIOGENESIS FACTOR ELYC"/>
    <property type="match status" value="1"/>
</dbReference>
<keyword evidence="1" id="KW-0812">Transmembrane</keyword>
<evidence type="ECO:0000313" key="4">
    <source>
        <dbReference type="Proteomes" id="UP000823868"/>
    </source>
</evidence>
<dbReference type="InterPro" id="IPR014729">
    <property type="entry name" value="Rossmann-like_a/b/a_fold"/>
</dbReference>
<dbReference type="GO" id="GO:0000270">
    <property type="term" value="P:peptidoglycan metabolic process"/>
    <property type="evidence" value="ECO:0007669"/>
    <property type="project" value="TreeGrafter"/>
</dbReference>
<keyword evidence="1" id="KW-1133">Transmembrane helix</keyword>
<comment type="caution">
    <text evidence="3">The sequence shown here is derived from an EMBL/GenBank/DDBJ whole genome shotgun (WGS) entry which is preliminary data.</text>
</comment>
<dbReference type="Gene3D" id="3.40.50.620">
    <property type="entry name" value="HUPs"/>
    <property type="match status" value="1"/>
</dbReference>
<organism evidence="3 4">
    <name type="scientific">Candidatus Flavonifractor merdigallinarum</name>
    <dbReference type="NCBI Taxonomy" id="2838589"/>
    <lineage>
        <taxon>Bacteria</taxon>
        <taxon>Bacillati</taxon>
        <taxon>Bacillota</taxon>
        <taxon>Clostridia</taxon>
        <taxon>Eubacteriales</taxon>
        <taxon>Oscillospiraceae</taxon>
        <taxon>Flavonifractor</taxon>
    </lineage>
</organism>
<dbReference type="GO" id="GO:0043164">
    <property type="term" value="P:Gram-negative-bacterium-type cell wall biogenesis"/>
    <property type="evidence" value="ECO:0007669"/>
    <property type="project" value="TreeGrafter"/>
</dbReference>